<organism evidence="7 11">
    <name type="scientific">Aphanomyces astaci</name>
    <name type="common">Crayfish plague agent</name>
    <dbReference type="NCBI Taxonomy" id="112090"/>
    <lineage>
        <taxon>Eukaryota</taxon>
        <taxon>Sar</taxon>
        <taxon>Stramenopiles</taxon>
        <taxon>Oomycota</taxon>
        <taxon>Saprolegniomycetes</taxon>
        <taxon>Saprolegniales</taxon>
        <taxon>Verrucalvaceae</taxon>
        <taxon>Aphanomyces</taxon>
    </lineage>
</organism>
<comment type="caution">
    <text evidence="7">The sequence shown here is derived from an EMBL/GenBank/DDBJ whole genome shotgun (WGS) entry which is preliminary data.</text>
</comment>
<evidence type="ECO:0000313" key="8">
    <source>
        <dbReference type="EMBL" id="RLO07817.1"/>
    </source>
</evidence>
<dbReference type="Proteomes" id="UP000266239">
    <property type="component" value="Unassembled WGS sequence"/>
</dbReference>
<evidence type="ECO:0000313" key="13">
    <source>
        <dbReference type="Proteomes" id="UP000266643"/>
    </source>
</evidence>
<evidence type="ECO:0000313" key="15">
    <source>
        <dbReference type="Proteomes" id="UP000283543"/>
    </source>
</evidence>
<evidence type="ECO:0000313" key="16">
    <source>
        <dbReference type="Proteomes" id="UP000286510"/>
    </source>
</evidence>
<dbReference type="AlphaFoldDB" id="A0A397ER94"/>
<evidence type="ECO:0000313" key="5">
    <source>
        <dbReference type="EMBL" id="RHY74710.1"/>
    </source>
</evidence>
<evidence type="ECO:0000313" key="3">
    <source>
        <dbReference type="EMBL" id="RHY67012.1"/>
    </source>
</evidence>
<evidence type="ECO:0000313" key="6">
    <source>
        <dbReference type="EMBL" id="RHY95407.1"/>
    </source>
</evidence>
<evidence type="ECO:0000313" key="7">
    <source>
        <dbReference type="EMBL" id="RHZ03828.1"/>
    </source>
</evidence>
<reference evidence="9 10" key="2">
    <citation type="submission" date="2018-08" db="EMBL/GenBank/DDBJ databases">
        <title>Aphanomyces genome sequencing and annotation.</title>
        <authorList>
            <person name="Minardi D."/>
            <person name="Oidtmann B."/>
            <person name="Van Der Giezen M."/>
            <person name="Studholme D.J."/>
        </authorList>
    </citation>
    <scope>NUCLEOTIDE SEQUENCE [LARGE SCALE GENOMIC DNA]</scope>
    <source>
        <strain evidence="7 11">197901</strain>
        <strain evidence="5 13">D2</strain>
        <strain evidence="6 16">FDL457</strain>
        <strain evidence="1 9">Kv</strain>
        <strain evidence="3 10">SA</strain>
        <strain evidence="4 15">Si</strain>
        <strain evidence="2 12">Yx</strain>
    </source>
</reference>
<dbReference type="EMBL" id="QUTC01004011">
    <property type="protein sequence ID" value="RHY67012.1"/>
    <property type="molecule type" value="Genomic_DNA"/>
</dbReference>
<gene>
    <name evidence="2" type="ORF">DYB25_013227</name>
    <name evidence="6" type="ORF">DYB26_007013</name>
    <name evidence="8" type="ORF">DYB28_002340</name>
    <name evidence="5" type="ORF">DYB30_013440</name>
    <name evidence="7" type="ORF">DYB31_013277</name>
    <name evidence="4" type="ORF">DYB34_013431</name>
    <name evidence="1" type="ORF">DYB36_006922</name>
    <name evidence="3" type="ORF">DYB38_006888</name>
</gene>
<evidence type="ECO:0000313" key="4">
    <source>
        <dbReference type="EMBL" id="RHY73439.1"/>
    </source>
</evidence>
<name>A0A397ER94_APHAT</name>
<dbReference type="Proteomes" id="UP000265716">
    <property type="component" value="Unassembled WGS sequence"/>
</dbReference>
<dbReference type="Proteomes" id="UP000266196">
    <property type="component" value="Unassembled WGS sequence"/>
</dbReference>
<dbReference type="EMBL" id="QUTA01002112">
    <property type="protein sequence ID" value="RHY28575.1"/>
    <property type="molecule type" value="Genomic_DNA"/>
</dbReference>
<evidence type="ECO:0000313" key="14">
    <source>
        <dbReference type="Proteomes" id="UP000275652"/>
    </source>
</evidence>
<dbReference type="Proteomes" id="UP000286510">
    <property type="component" value="Unassembled WGS sequence"/>
</dbReference>
<dbReference type="Proteomes" id="UP000283543">
    <property type="component" value="Unassembled WGS sequence"/>
</dbReference>
<reference evidence="8 14" key="1">
    <citation type="journal article" date="2018" name="J. Invertebr. Pathol.">
        <title>New genotyping method for the causative agent of crayfish plague (Aphanomyces astaci) based on whole genome data.</title>
        <authorList>
            <person name="Minardi D."/>
            <person name="Studholme D.J."/>
            <person name="van der Giezen M."/>
            <person name="Pretto T."/>
            <person name="Oidtmann B."/>
        </authorList>
    </citation>
    <scope>NUCLEOTIDE SEQUENCE [LARGE SCALE GENOMIC DNA]</scope>
    <source>
        <strain evidence="8 14">KB13</strain>
    </source>
</reference>
<dbReference type="EMBL" id="QUTI01022785">
    <property type="protein sequence ID" value="RLO07817.1"/>
    <property type="molecule type" value="Genomic_DNA"/>
</dbReference>
<protein>
    <submittedName>
        <fullName evidence="7">Uncharacterized protein</fullName>
    </submittedName>
</protein>
<dbReference type="Proteomes" id="UP000275652">
    <property type="component" value="Unassembled WGS sequence"/>
</dbReference>
<dbReference type="EMBL" id="QUTD01002934">
    <property type="protein sequence ID" value="RHY74710.1"/>
    <property type="molecule type" value="Genomic_DNA"/>
</dbReference>
<evidence type="ECO:0000313" key="1">
    <source>
        <dbReference type="EMBL" id="RHY08538.1"/>
    </source>
</evidence>
<dbReference type="Proteomes" id="UP000265427">
    <property type="component" value="Unassembled WGS sequence"/>
</dbReference>
<dbReference type="Proteomes" id="UP000266643">
    <property type="component" value="Unassembled WGS sequence"/>
</dbReference>
<sequence>MLNPIQSCFSVLKAVIKHYLALRTDDMFDRRDYDTYLEARMRLLEDAARESLGVITQPLMVRESLFCQRNVMKALHLEDM</sequence>
<evidence type="ECO:0000313" key="11">
    <source>
        <dbReference type="Proteomes" id="UP000266196"/>
    </source>
</evidence>
<evidence type="ECO:0000313" key="2">
    <source>
        <dbReference type="EMBL" id="RHY28575.1"/>
    </source>
</evidence>
<evidence type="ECO:0000313" key="10">
    <source>
        <dbReference type="Proteomes" id="UP000265716"/>
    </source>
</evidence>
<evidence type="ECO:0000313" key="9">
    <source>
        <dbReference type="Proteomes" id="UP000265427"/>
    </source>
</evidence>
<dbReference type="EMBL" id="QUTF01020797">
    <property type="protein sequence ID" value="RHY95407.1"/>
    <property type="molecule type" value="Genomic_DNA"/>
</dbReference>
<dbReference type="EMBL" id="QUTE01013797">
    <property type="protein sequence ID" value="RHZ03828.1"/>
    <property type="molecule type" value="Genomic_DNA"/>
</dbReference>
<dbReference type="EMBL" id="QUTB01002226">
    <property type="protein sequence ID" value="RHY73439.1"/>
    <property type="molecule type" value="Genomic_DNA"/>
</dbReference>
<evidence type="ECO:0000313" key="12">
    <source>
        <dbReference type="Proteomes" id="UP000266239"/>
    </source>
</evidence>
<proteinExistence type="predicted"/>
<dbReference type="EMBL" id="QUSZ01005700">
    <property type="protein sequence ID" value="RHY08538.1"/>
    <property type="molecule type" value="Genomic_DNA"/>
</dbReference>
<accession>A0A397ER94</accession>